<dbReference type="EMBL" id="WITJ01000006">
    <property type="protein sequence ID" value="MQW39298.1"/>
    <property type="molecule type" value="Genomic_DNA"/>
</dbReference>
<reference evidence="2 3" key="1">
    <citation type="submission" date="2019-10" db="EMBL/GenBank/DDBJ databases">
        <authorList>
            <person name="Dong K."/>
        </authorList>
    </citation>
    <scope>NUCLEOTIDE SEQUENCE [LARGE SCALE GENOMIC DNA]</scope>
    <source>
        <strain evidence="2 3">DSM 28960</strain>
    </source>
</reference>
<accession>A0A7X1Z7M4</accession>
<keyword evidence="1" id="KW-0812">Transmembrane</keyword>
<feature type="transmembrane region" description="Helical" evidence="1">
    <location>
        <begin position="7"/>
        <end position="26"/>
    </location>
</feature>
<keyword evidence="1" id="KW-0472">Membrane</keyword>
<keyword evidence="1" id="KW-1133">Transmembrane helix</keyword>
<evidence type="ECO:0000256" key="1">
    <source>
        <dbReference type="SAM" id="Phobius"/>
    </source>
</evidence>
<gene>
    <name evidence="2" type="ORF">GHI93_05010</name>
</gene>
<proteinExistence type="predicted"/>
<dbReference type="Proteomes" id="UP000439550">
    <property type="component" value="Unassembled WGS sequence"/>
</dbReference>
<organism evidence="2 3">
    <name type="scientific">Lactococcus hircilactis</name>
    <dbReference type="NCBI Taxonomy" id="1494462"/>
    <lineage>
        <taxon>Bacteria</taxon>
        <taxon>Bacillati</taxon>
        <taxon>Bacillota</taxon>
        <taxon>Bacilli</taxon>
        <taxon>Lactobacillales</taxon>
        <taxon>Streptococcaceae</taxon>
        <taxon>Lactococcus</taxon>
    </lineage>
</organism>
<dbReference type="RefSeq" id="WP_153495980.1">
    <property type="nucleotide sequence ID" value="NZ_CAXYUY010000020.1"/>
</dbReference>
<keyword evidence="3" id="KW-1185">Reference proteome</keyword>
<sequence>MKKYNQMILGGAISAVLLILVLYLNHHFPQLMGLWFLLFFIFDLFIYYWINQNSSE</sequence>
<dbReference type="AlphaFoldDB" id="A0A7X1Z7M4"/>
<protein>
    <submittedName>
        <fullName evidence="2">Uncharacterized protein</fullName>
    </submittedName>
</protein>
<evidence type="ECO:0000313" key="3">
    <source>
        <dbReference type="Proteomes" id="UP000439550"/>
    </source>
</evidence>
<name>A0A7X1Z7M4_9LACT</name>
<feature type="transmembrane region" description="Helical" evidence="1">
    <location>
        <begin position="32"/>
        <end position="50"/>
    </location>
</feature>
<evidence type="ECO:0000313" key="2">
    <source>
        <dbReference type="EMBL" id="MQW39298.1"/>
    </source>
</evidence>
<comment type="caution">
    <text evidence="2">The sequence shown here is derived from an EMBL/GenBank/DDBJ whole genome shotgun (WGS) entry which is preliminary data.</text>
</comment>